<accession>A0A7J6TDY1</accession>
<gene>
    <name evidence="1" type="ORF">FOZ63_008220</name>
</gene>
<evidence type="ECO:0000313" key="2">
    <source>
        <dbReference type="Proteomes" id="UP000553632"/>
    </source>
</evidence>
<reference evidence="1 2" key="1">
    <citation type="submission" date="2020-04" db="EMBL/GenBank/DDBJ databases">
        <title>Perkinsus olseni comparative genomics.</title>
        <authorList>
            <person name="Bogema D.R."/>
        </authorList>
    </citation>
    <scope>NUCLEOTIDE SEQUENCE [LARGE SCALE GENOMIC DNA]</scope>
    <source>
        <strain evidence="1 2">ATCC PRA-207</strain>
    </source>
</reference>
<sequence length="206" mass="24145">MHLFFTTAVCAPFVYGKSSLEKYRRFENPSEETIPIETYHSHVEGDRDLDRCVVHVNMQKVPWIFFVDWKKNSLNTTMIMCPQHIFHYDVTGEGVAALRSITAPTTNPQHVRGRIYAINRERDPLPEISRGSLPRLRFYESKKDCKNVLSHLRSVMVKRSHFGTGLQIPERDYQLTEMHEDLCKVYEKVNAADVKMFEDINRERII</sequence>
<evidence type="ECO:0000313" key="1">
    <source>
        <dbReference type="EMBL" id="KAF4743303.1"/>
    </source>
</evidence>
<comment type="caution">
    <text evidence="1">The sequence shown here is derived from an EMBL/GenBank/DDBJ whole genome shotgun (WGS) entry which is preliminary data.</text>
</comment>
<organism evidence="1 2">
    <name type="scientific">Perkinsus olseni</name>
    <name type="common">Perkinsus atlanticus</name>
    <dbReference type="NCBI Taxonomy" id="32597"/>
    <lineage>
        <taxon>Eukaryota</taxon>
        <taxon>Sar</taxon>
        <taxon>Alveolata</taxon>
        <taxon>Perkinsozoa</taxon>
        <taxon>Perkinsea</taxon>
        <taxon>Perkinsida</taxon>
        <taxon>Perkinsidae</taxon>
        <taxon>Perkinsus</taxon>
    </lineage>
</organism>
<name>A0A7J6TDY1_PEROL</name>
<dbReference type="Proteomes" id="UP000553632">
    <property type="component" value="Unassembled WGS sequence"/>
</dbReference>
<proteinExistence type="predicted"/>
<protein>
    <submittedName>
        <fullName evidence="1">Uncharacterized protein</fullName>
    </submittedName>
</protein>
<dbReference type="AlphaFoldDB" id="A0A7J6TDY1"/>
<keyword evidence="2" id="KW-1185">Reference proteome</keyword>
<dbReference type="EMBL" id="JABANO010011542">
    <property type="protein sequence ID" value="KAF4743303.1"/>
    <property type="molecule type" value="Genomic_DNA"/>
</dbReference>